<feature type="domain" description="DNA methylase N-4/N-6" evidence="4">
    <location>
        <begin position="7"/>
        <end position="90"/>
    </location>
</feature>
<sequence>MELNKETWKELDINVDSLWMIGPRAKGGKRENNYHGNFVPQIPDQMIRRYTPENGIVLDMFMGSGTTLYEAERLGRSYIGLDINDEIINYVRSKMDGSKAKYFIHNCDVTDSEQVSLALSDDVIKLQNTGVDLVMSHPPYLDIVKFTDKKEDLSNISDINAFIEKYTQSVKNVWPFLKKKQYFVLVIGDLWRNGEVIPLGFYLMYAIKKAVKCELKGIVVKDMVGNRGKIGSEGIWKYRALKNGNFLFKHEYIFVFKKK</sequence>
<dbReference type="GO" id="GO:0003677">
    <property type="term" value="F:DNA binding"/>
    <property type="evidence" value="ECO:0007669"/>
    <property type="project" value="InterPro"/>
</dbReference>
<dbReference type="PRINTS" id="PR00508">
    <property type="entry name" value="S21N4MTFRASE"/>
</dbReference>
<organism evidence="5 6">
    <name type="scientific">Segatella copri</name>
    <dbReference type="NCBI Taxonomy" id="165179"/>
    <lineage>
        <taxon>Bacteria</taxon>
        <taxon>Pseudomonadati</taxon>
        <taxon>Bacteroidota</taxon>
        <taxon>Bacteroidia</taxon>
        <taxon>Bacteroidales</taxon>
        <taxon>Prevotellaceae</taxon>
        <taxon>Segatella</taxon>
    </lineage>
</organism>
<reference evidence="5" key="1">
    <citation type="submission" date="2022-07" db="EMBL/GenBank/DDBJ databases">
        <title>Prevotella copri.</title>
        <authorList>
            <person name="Yang C."/>
        </authorList>
    </citation>
    <scope>NUCLEOTIDE SEQUENCE</scope>
    <source>
        <strain evidence="5">HF2107</strain>
    </source>
</reference>
<evidence type="ECO:0000259" key="4">
    <source>
        <dbReference type="Pfam" id="PF01555"/>
    </source>
</evidence>
<dbReference type="AlphaFoldDB" id="A0AAW5IL63"/>
<dbReference type="InterPro" id="IPR002941">
    <property type="entry name" value="DNA_methylase_N4/N6"/>
</dbReference>
<gene>
    <name evidence="5" type="ORF">NNC64_14720</name>
</gene>
<dbReference type="InterPro" id="IPR001091">
    <property type="entry name" value="RM_Methyltransferase"/>
</dbReference>
<evidence type="ECO:0000256" key="2">
    <source>
        <dbReference type="ARBA" id="ARBA00022679"/>
    </source>
</evidence>
<comment type="similarity">
    <text evidence="3">Belongs to the N(4)/N(6)-methyltransferase family.</text>
</comment>
<keyword evidence="2" id="KW-0808">Transferase</keyword>
<dbReference type="EMBL" id="JANDWZ010000052">
    <property type="protein sequence ID" value="MCP9565777.1"/>
    <property type="molecule type" value="Genomic_DNA"/>
</dbReference>
<dbReference type="RefSeq" id="WP_254953939.1">
    <property type="nucleotide sequence ID" value="NZ_DAWDMP010000026.1"/>
</dbReference>
<accession>A0AAW5IL63</accession>
<dbReference type="GO" id="GO:0032259">
    <property type="term" value="P:methylation"/>
    <property type="evidence" value="ECO:0007669"/>
    <property type="project" value="UniProtKB-KW"/>
</dbReference>
<dbReference type="SUPFAM" id="SSF53335">
    <property type="entry name" value="S-adenosyl-L-methionine-dependent methyltransferases"/>
    <property type="match status" value="2"/>
</dbReference>
<proteinExistence type="inferred from homology"/>
<evidence type="ECO:0000256" key="3">
    <source>
        <dbReference type="RuleBase" id="RU362026"/>
    </source>
</evidence>
<name>A0AAW5IL63_9BACT</name>
<dbReference type="Proteomes" id="UP001205531">
    <property type="component" value="Unassembled WGS sequence"/>
</dbReference>
<dbReference type="GO" id="GO:0008170">
    <property type="term" value="F:N-methyltransferase activity"/>
    <property type="evidence" value="ECO:0007669"/>
    <property type="project" value="InterPro"/>
</dbReference>
<evidence type="ECO:0000313" key="6">
    <source>
        <dbReference type="Proteomes" id="UP001205531"/>
    </source>
</evidence>
<protein>
    <recommendedName>
        <fullName evidence="3">Methyltransferase</fullName>
        <ecNumber evidence="3">2.1.1.-</ecNumber>
    </recommendedName>
</protein>
<dbReference type="EC" id="2.1.1.-" evidence="3"/>
<keyword evidence="1 5" id="KW-0489">Methyltransferase</keyword>
<dbReference type="Pfam" id="PF01555">
    <property type="entry name" value="N6_N4_Mtase"/>
    <property type="match status" value="1"/>
</dbReference>
<dbReference type="Gene3D" id="3.40.50.150">
    <property type="entry name" value="Vaccinia Virus protein VP39"/>
    <property type="match status" value="2"/>
</dbReference>
<dbReference type="InterPro" id="IPR029063">
    <property type="entry name" value="SAM-dependent_MTases_sf"/>
</dbReference>
<evidence type="ECO:0000256" key="1">
    <source>
        <dbReference type="ARBA" id="ARBA00022603"/>
    </source>
</evidence>
<evidence type="ECO:0000313" key="5">
    <source>
        <dbReference type="EMBL" id="MCP9565777.1"/>
    </source>
</evidence>
<comment type="caution">
    <text evidence="5">The sequence shown here is derived from an EMBL/GenBank/DDBJ whole genome shotgun (WGS) entry which is preliminary data.</text>
</comment>